<evidence type="ECO:0000256" key="12">
    <source>
        <dbReference type="SAM" id="MobiDB-lite"/>
    </source>
</evidence>
<evidence type="ECO:0000259" key="14">
    <source>
        <dbReference type="PROSITE" id="PS51860"/>
    </source>
</evidence>
<feature type="domain" description="F-BAR" evidence="13">
    <location>
        <begin position="6"/>
        <end position="269"/>
    </location>
</feature>
<evidence type="ECO:0000256" key="11">
    <source>
        <dbReference type="SAM" id="Coils"/>
    </source>
</evidence>
<keyword evidence="6" id="KW-0963">Cytoplasm</keyword>
<evidence type="ECO:0008006" key="17">
    <source>
        <dbReference type="Google" id="ProtNLM"/>
    </source>
</evidence>
<dbReference type="SUPFAM" id="SSF50044">
    <property type="entry name" value="SH3-domain"/>
    <property type="match status" value="1"/>
</dbReference>
<evidence type="ECO:0000313" key="16">
    <source>
        <dbReference type="Proteomes" id="UP001107558"/>
    </source>
</evidence>
<feature type="compositionally biased region" description="Low complexity" evidence="12">
    <location>
        <begin position="486"/>
        <end position="520"/>
    </location>
</feature>
<dbReference type="SMART" id="SM00326">
    <property type="entry name" value="SH3"/>
    <property type="match status" value="1"/>
</dbReference>
<evidence type="ECO:0000256" key="5">
    <source>
        <dbReference type="ARBA" id="ARBA00022475"/>
    </source>
</evidence>
<evidence type="ECO:0000256" key="6">
    <source>
        <dbReference type="ARBA" id="ARBA00022490"/>
    </source>
</evidence>
<feature type="compositionally biased region" description="Polar residues" evidence="12">
    <location>
        <begin position="521"/>
        <end position="534"/>
    </location>
</feature>
<dbReference type="PROSITE" id="PS51860">
    <property type="entry name" value="REM_1"/>
    <property type="match status" value="1"/>
</dbReference>
<organism evidence="15 16">
    <name type="scientific">Polypedilum vanderplanki</name>
    <name type="common">Sleeping chironomid midge</name>
    <dbReference type="NCBI Taxonomy" id="319348"/>
    <lineage>
        <taxon>Eukaryota</taxon>
        <taxon>Metazoa</taxon>
        <taxon>Ecdysozoa</taxon>
        <taxon>Arthropoda</taxon>
        <taxon>Hexapoda</taxon>
        <taxon>Insecta</taxon>
        <taxon>Pterygota</taxon>
        <taxon>Neoptera</taxon>
        <taxon>Endopterygota</taxon>
        <taxon>Diptera</taxon>
        <taxon>Nematocera</taxon>
        <taxon>Chironomoidea</taxon>
        <taxon>Chironomidae</taxon>
        <taxon>Chironominae</taxon>
        <taxon>Polypedilum</taxon>
        <taxon>Polypedilum</taxon>
    </lineage>
</organism>
<dbReference type="SMART" id="SM00055">
    <property type="entry name" value="FCH"/>
    <property type="match status" value="1"/>
</dbReference>
<evidence type="ECO:0000256" key="1">
    <source>
        <dbReference type="ARBA" id="ARBA00004236"/>
    </source>
</evidence>
<dbReference type="CDD" id="cd11619">
    <property type="entry name" value="HR1_CIP4-like"/>
    <property type="match status" value="1"/>
</dbReference>
<dbReference type="InterPro" id="IPR031160">
    <property type="entry name" value="F_BAR_dom"/>
</dbReference>
<dbReference type="Gene3D" id="6.10.140.470">
    <property type="match status" value="1"/>
</dbReference>
<comment type="subcellular location">
    <subcellularLocation>
        <location evidence="1">Cell membrane</location>
    </subcellularLocation>
    <subcellularLocation>
        <location evidence="2">Cytoplasm</location>
    </subcellularLocation>
</comment>
<keyword evidence="9" id="KW-0472">Membrane</keyword>
<dbReference type="Pfam" id="PF25610">
    <property type="entry name" value="HR1_TOCA"/>
    <property type="match status" value="1"/>
</dbReference>
<dbReference type="Gene3D" id="1.20.1270.60">
    <property type="entry name" value="Arfaptin homology (AH) domain/BAR domain"/>
    <property type="match status" value="1"/>
</dbReference>
<dbReference type="GO" id="GO:0006897">
    <property type="term" value="P:endocytosis"/>
    <property type="evidence" value="ECO:0007669"/>
    <property type="project" value="UniProtKB-KW"/>
</dbReference>
<gene>
    <name evidence="15" type="ORF">PVAND_011099</name>
</gene>
<dbReference type="CDD" id="cd07653">
    <property type="entry name" value="F-BAR_CIP4-like"/>
    <property type="match status" value="1"/>
</dbReference>
<sequence length="613" mass="68595">MGTITNSWGIELWDQFGNIAAHTLKGIEFLDKYGNFVKDRCAIEFEYASKLRRLAKNYQPKGKKGDDEDNEFTSHQAFKSVLKETNDLAGQREVVAENLQSQVIAGINLLSKTLREERKKSLQEGTDLQQNLTAQLAALDRAKKNYEKAYREAEKAVENYQKADADFNLSRAEVEKQRHNMTFKCAQSDDAKNEYANQLQKSNKLQYSHFHTSLPAVFNKLQELDEKRTQGLKEFIKQAAEVESQVAPIIARCLEGIVRASESIKEKEDSIKVIERYQSGFQPPNDIPFEDLSKADNESSHNSQINYAMNNNATMKGTIGGKGLKKRVGIFNIFSSNKNTITADGMKDDFSDLPPSQRRKKLISRIQEIQQKIQQEQGARDGLIKMKGVYESNALLGDPQTVQGELKECEHKLEKLKNELRKYQILLEEVKSQTASQHSPQTNRNTHHQNGSHGNHRMSRHSNGSNEDGGDDAVDDARSLSRSASENNVNQQNGAQNGLNNNNENNNNGSSSASPESGLGTSHSSLPGSGQGSTNDHHINDDMYYDTDPLPPLGTCKALYPFDGSIPMAEGEELHVIELDQGDGWTRVRRMANGNLMEEGFVPTSYIESTLYA</sequence>
<feature type="domain" description="REM-1" evidence="14">
    <location>
        <begin position="352"/>
        <end position="429"/>
    </location>
</feature>
<keyword evidence="16" id="KW-1185">Reference proteome</keyword>
<dbReference type="CDD" id="cd11911">
    <property type="entry name" value="SH3_CIP4-like"/>
    <property type="match status" value="1"/>
</dbReference>
<proteinExistence type="inferred from homology"/>
<evidence type="ECO:0000313" key="15">
    <source>
        <dbReference type="EMBL" id="KAG5681687.1"/>
    </source>
</evidence>
<keyword evidence="8 10" id="KW-0175">Coiled coil</keyword>
<dbReference type="AlphaFoldDB" id="A0A9J6CIJ4"/>
<feature type="coiled-coil region" evidence="11">
    <location>
        <begin position="129"/>
        <end position="166"/>
    </location>
</feature>
<dbReference type="GO" id="GO:0005886">
    <property type="term" value="C:plasma membrane"/>
    <property type="evidence" value="ECO:0007669"/>
    <property type="project" value="UniProtKB-SubCell"/>
</dbReference>
<keyword evidence="4" id="KW-0728">SH3 domain</keyword>
<keyword evidence="7" id="KW-0254">Endocytosis</keyword>
<name>A0A9J6CIJ4_POLVA</name>
<evidence type="ECO:0000256" key="7">
    <source>
        <dbReference type="ARBA" id="ARBA00022583"/>
    </source>
</evidence>
<keyword evidence="5" id="KW-1003">Cell membrane</keyword>
<feature type="compositionally biased region" description="Polar residues" evidence="12">
    <location>
        <begin position="432"/>
        <end position="453"/>
    </location>
</feature>
<comment type="similarity">
    <text evidence="3">Belongs to the FNBP1 family.</text>
</comment>
<dbReference type="OrthoDB" id="8783038at2759"/>
<feature type="region of interest" description="Disordered" evidence="12">
    <location>
        <begin position="431"/>
        <end position="546"/>
    </location>
</feature>
<dbReference type="FunFam" id="2.30.30.40:FF:000203">
    <property type="entry name" value="Cdc42-interacting protein 4, isoform F"/>
    <property type="match status" value="1"/>
</dbReference>
<dbReference type="Gene3D" id="2.30.30.40">
    <property type="entry name" value="SH3 Domains"/>
    <property type="match status" value="1"/>
</dbReference>
<dbReference type="InterPro" id="IPR001060">
    <property type="entry name" value="FCH_dom"/>
</dbReference>
<protein>
    <recommendedName>
        <fullName evidence="17">Formin-binding protein 1-like</fullName>
    </recommendedName>
</protein>
<evidence type="ECO:0000256" key="10">
    <source>
        <dbReference type="PROSITE-ProRule" id="PRU01077"/>
    </source>
</evidence>
<dbReference type="FunFam" id="1.20.1270.60:FF:000002">
    <property type="entry name" value="Formin-binding protein 1-like isoform 1"/>
    <property type="match status" value="1"/>
</dbReference>
<dbReference type="SUPFAM" id="SSF103657">
    <property type="entry name" value="BAR/IMD domain-like"/>
    <property type="match status" value="1"/>
</dbReference>
<accession>A0A9J6CIJ4</accession>
<dbReference type="InterPro" id="IPR036028">
    <property type="entry name" value="SH3-like_dom_sf"/>
</dbReference>
<dbReference type="GO" id="GO:0005737">
    <property type="term" value="C:cytoplasm"/>
    <property type="evidence" value="ECO:0007669"/>
    <property type="project" value="UniProtKB-SubCell"/>
</dbReference>
<dbReference type="Proteomes" id="UP001107558">
    <property type="component" value="Chromosome 1"/>
</dbReference>
<evidence type="ECO:0000256" key="4">
    <source>
        <dbReference type="ARBA" id="ARBA00022443"/>
    </source>
</evidence>
<evidence type="ECO:0000256" key="9">
    <source>
        <dbReference type="ARBA" id="ARBA00023136"/>
    </source>
</evidence>
<evidence type="ECO:0000256" key="2">
    <source>
        <dbReference type="ARBA" id="ARBA00004496"/>
    </source>
</evidence>
<dbReference type="InterPro" id="IPR057870">
    <property type="entry name" value="HR1_TOCA"/>
</dbReference>
<dbReference type="InterPro" id="IPR001452">
    <property type="entry name" value="SH3_domain"/>
</dbReference>
<evidence type="ECO:0000259" key="13">
    <source>
        <dbReference type="PROSITE" id="PS51741"/>
    </source>
</evidence>
<reference evidence="15" key="1">
    <citation type="submission" date="2021-03" db="EMBL/GenBank/DDBJ databases">
        <title>Chromosome level genome of the anhydrobiotic midge Polypedilum vanderplanki.</title>
        <authorList>
            <person name="Yoshida Y."/>
            <person name="Kikawada T."/>
            <person name="Gusev O."/>
        </authorList>
    </citation>
    <scope>NUCLEOTIDE SEQUENCE</scope>
    <source>
        <strain evidence="15">NIAS01</strain>
        <tissue evidence="15">Whole body or cell culture</tissue>
    </source>
</reference>
<dbReference type="InterPro" id="IPR027267">
    <property type="entry name" value="AH/BAR_dom_sf"/>
</dbReference>
<dbReference type="EMBL" id="JADBJN010000001">
    <property type="protein sequence ID" value="KAG5681687.1"/>
    <property type="molecule type" value="Genomic_DNA"/>
</dbReference>
<dbReference type="SMART" id="SM00742">
    <property type="entry name" value="Hr1"/>
    <property type="match status" value="1"/>
</dbReference>
<dbReference type="PANTHER" id="PTHR15735:SF12">
    <property type="entry name" value="CDC42-INTERACTING PROTEIN 4, ISOFORM B"/>
    <property type="match status" value="1"/>
</dbReference>
<dbReference type="GO" id="GO:0007165">
    <property type="term" value="P:signal transduction"/>
    <property type="evidence" value="ECO:0007669"/>
    <property type="project" value="InterPro"/>
</dbReference>
<comment type="caution">
    <text evidence="15">The sequence shown here is derived from an EMBL/GenBank/DDBJ whole genome shotgun (WGS) entry which is preliminary data.</text>
</comment>
<dbReference type="PROSITE" id="PS51741">
    <property type="entry name" value="F_BAR"/>
    <property type="match status" value="1"/>
</dbReference>
<evidence type="ECO:0000256" key="3">
    <source>
        <dbReference type="ARBA" id="ARBA00009426"/>
    </source>
</evidence>
<evidence type="ECO:0000256" key="8">
    <source>
        <dbReference type="ARBA" id="ARBA00023054"/>
    </source>
</evidence>
<dbReference type="Pfam" id="PF00611">
    <property type="entry name" value="FCH"/>
    <property type="match status" value="1"/>
</dbReference>
<dbReference type="PANTHER" id="PTHR15735">
    <property type="entry name" value="FCH AND DOUBLE SH3 DOMAINS PROTEIN"/>
    <property type="match status" value="1"/>
</dbReference>
<dbReference type="InterPro" id="IPR011072">
    <property type="entry name" value="HR1_rho-bd"/>
</dbReference>